<dbReference type="OrthoDB" id="5428787at2759"/>
<evidence type="ECO:0000313" key="3">
    <source>
        <dbReference type="EMBL" id="CAD6444038.1"/>
    </source>
</evidence>
<feature type="region of interest" description="Disordered" evidence="1">
    <location>
        <begin position="215"/>
        <end position="234"/>
    </location>
</feature>
<evidence type="ECO:0000256" key="2">
    <source>
        <dbReference type="SAM" id="SignalP"/>
    </source>
</evidence>
<feature type="signal peptide" evidence="2">
    <location>
        <begin position="1"/>
        <end position="17"/>
    </location>
</feature>
<protein>
    <submittedName>
        <fullName evidence="3">Fe97f1c8-0c56-4ae9-aa45-13f694d347b6</fullName>
    </submittedName>
</protein>
<evidence type="ECO:0000313" key="4">
    <source>
        <dbReference type="Proteomes" id="UP000624404"/>
    </source>
</evidence>
<dbReference type="AlphaFoldDB" id="A0A8H2VTT9"/>
<accession>A0A8H2VTT9</accession>
<sequence>MFSTLLPFVALATPVFSAILSNGTASALATDDQLSCTTSFDSTKPLTVITSVETLTSTQIDTSIITSTPSISLTLMPTTLTVGEFTTITETTTIPQVTDTFSSISTILDTVILTNTIVETKTNTVTMTVTGSPSTVSIAAKNGFTPIASSNVSPVKRDECGPVRPPQEPVTITVTVTSTLTYEKDTYYTVTQPGQLNNQEPTTLKSFTKTASAFQYSSKNEEQSTGNRGPVPSSSFSRHYYYNTTSQYIAGSGSAPTIIKTTGTAISGNISPIQNATSSIYVPTGVTTSSRVSLTPIISANSTISSGTAYSSSIPTSTIPLLGISTSYPAFIGCTSTIKIESTTTITEIASSTITNLATPYITEISTSTITTTTSVMLADASTTLISTLISTISNTIAATSTTTVTSTQTISQISGATPTVYAACGPNNVISSFNGQSITQNRFLNNVLAATTAASAYDCCVACQTNAGGCAGSLFLNSGSCYLSASAGTCDGSVVANYFYTSAAGTSATNNAFYVSNGPCGQQQYHSMG</sequence>
<dbReference type="EMBL" id="CAJHIA010000011">
    <property type="protein sequence ID" value="CAD6444038.1"/>
    <property type="molecule type" value="Genomic_DNA"/>
</dbReference>
<organism evidence="3 4">
    <name type="scientific">Sclerotinia trifoliorum</name>
    <dbReference type="NCBI Taxonomy" id="28548"/>
    <lineage>
        <taxon>Eukaryota</taxon>
        <taxon>Fungi</taxon>
        <taxon>Dikarya</taxon>
        <taxon>Ascomycota</taxon>
        <taxon>Pezizomycotina</taxon>
        <taxon>Leotiomycetes</taxon>
        <taxon>Helotiales</taxon>
        <taxon>Sclerotiniaceae</taxon>
        <taxon>Sclerotinia</taxon>
    </lineage>
</organism>
<feature type="chain" id="PRO_5034270551" evidence="2">
    <location>
        <begin position="18"/>
        <end position="530"/>
    </location>
</feature>
<keyword evidence="4" id="KW-1185">Reference proteome</keyword>
<comment type="caution">
    <text evidence="3">The sequence shown here is derived from an EMBL/GenBank/DDBJ whole genome shotgun (WGS) entry which is preliminary data.</text>
</comment>
<dbReference type="Proteomes" id="UP000624404">
    <property type="component" value="Unassembled WGS sequence"/>
</dbReference>
<evidence type="ECO:0000256" key="1">
    <source>
        <dbReference type="SAM" id="MobiDB-lite"/>
    </source>
</evidence>
<reference evidence="3" key="1">
    <citation type="submission" date="2020-10" db="EMBL/GenBank/DDBJ databases">
        <authorList>
            <person name="Kusch S."/>
        </authorList>
    </citation>
    <scope>NUCLEOTIDE SEQUENCE</scope>
    <source>
        <strain evidence="3">SwB9</strain>
    </source>
</reference>
<gene>
    <name evidence="3" type="ORF">SCLTRI_LOCUS3829</name>
</gene>
<keyword evidence="2" id="KW-0732">Signal</keyword>
<name>A0A8H2VTT9_9HELO</name>
<proteinExistence type="predicted"/>